<dbReference type="Gene3D" id="1.10.10.10">
    <property type="entry name" value="Winged helix-like DNA-binding domain superfamily/Winged helix DNA-binding domain"/>
    <property type="match status" value="1"/>
</dbReference>
<dbReference type="InterPro" id="IPR036388">
    <property type="entry name" value="WH-like_DNA-bd_sf"/>
</dbReference>
<dbReference type="PANTHER" id="PTHR33221">
    <property type="entry name" value="WINGED HELIX-TURN-HELIX TRANSCRIPTIONAL REGULATOR, RRF2 FAMILY"/>
    <property type="match status" value="1"/>
</dbReference>
<dbReference type="EMBL" id="VTOW01000002">
    <property type="protein sequence ID" value="NKE71488.1"/>
    <property type="molecule type" value="Genomic_DNA"/>
</dbReference>
<protein>
    <submittedName>
        <fullName evidence="1">Rrf2 family transcriptional regulator</fullName>
    </submittedName>
</protein>
<dbReference type="GO" id="GO:0005829">
    <property type="term" value="C:cytosol"/>
    <property type="evidence" value="ECO:0007669"/>
    <property type="project" value="TreeGrafter"/>
</dbReference>
<evidence type="ECO:0000313" key="2">
    <source>
        <dbReference type="Proteomes" id="UP000534783"/>
    </source>
</evidence>
<dbReference type="NCBIfam" id="TIGR00738">
    <property type="entry name" value="rrf2_super"/>
    <property type="match status" value="1"/>
</dbReference>
<dbReference type="Proteomes" id="UP000534783">
    <property type="component" value="Unassembled WGS sequence"/>
</dbReference>
<evidence type="ECO:0000313" key="1">
    <source>
        <dbReference type="EMBL" id="NKE71488.1"/>
    </source>
</evidence>
<dbReference type="InterPro" id="IPR000944">
    <property type="entry name" value="Tscrpt_reg_Rrf2"/>
</dbReference>
<proteinExistence type="predicted"/>
<dbReference type="SUPFAM" id="SSF46785">
    <property type="entry name" value="Winged helix' DNA-binding domain"/>
    <property type="match status" value="1"/>
</dbReference>
<keyword evidence="2" id="KW-1185">Reference proteome</keyword>
<dbReference type="InterPro" id="IPR036390">
    <property type="entry name" value="WH_DNA-bd_sf"/>
</dbReference>
<accession>A0A7X6DQE7</accession>
<comment type="caution">
    <text evidence="1">The sequence shown here is derived from an EMBL/GenBank/DDBJ whole genome shotgun (WGS) entry which is preliminary data.</text>
</comment>
<sequence>MVHFSAKSEYAVLAILALSLHSGEGPLQVRAIAQKERIPLRFLEQVMNHLKKRGFVESVRGPHGGYRLTRLPEQIRLGEVLQAMEGPLVEIDSAQRRQRESLNGTNGEIDNILIKEVWQEVNTSLRDHLDSINFKDLAERKKELEGKQTLMFHI</sequence>
<dbReference type="Pfam" id="PF02082">
    <property type="entry name" value="Rrf2"/>
    <property type="match status" value="1"/>
</dbReference>
<gene>
    <name evidence="1" type="ORF">MNODULE_12130</name>
</gene>
<organism evidence="1 2">
    <name type="scientific">Candidatus Manganitrophus noduliformans</name>
    <dbReference type="NCBI Taxonomy" id="2606439"/>
    <lineage>
        <taxon>Bacteria</taxon>
        <taxon>Pseudomonadati</taxon>
        <taxon>Nitrospirota</taxon>
        <taxon>Nitrospiria</taxon>
        <taxon>Candidatus Troglogloeales</taxon>
        <taxon>Candidatus Manganitrophaceae</taxon>
        <taxon>Candidatus Manganitrophus</taxon>
    </lineage>
</organism>
<dbReference type="GO" id="GO:0003700">
    <property type="term" value="F:DNA-binding transcription factor activity"/>
    <property type="evidence" value="ECO:0007669"/>
    <property type="project" value="TreeGrafter"/>
</dbReference>
<dbReference type="AlphaFoldDB" id="A0A7X6DQE7"/>
<dbReference type="PANTHER" id="PTHR33221:SF16">
    <property type="entry name" value="HTH-TYPE TRANSCRIPTIONAL REGULATOR SLR0846-RELATED"/>
    <property type="match status" value="1"/>
</dbReference>
<name>A0A7X6DQE7_9BACT</name>
<dbReference type="PROSITE" id="PS51197">
    <property type="entry name" value="HTH_RRF2_2"/>
    <property type="match status" value="1"/>
</dbReference>
<dbReference type="RefSeq" id="WP_168060162.1">
    <property type="nucleotide sequence ID" value="NZ_VTOW01000002.1"/>
</dbReference>
<reference evidence="1 2" key="1">
    <citation type="journal article" date="2020" name="Nature">
        <title>Bacterial chemolithoautotrophy via manganese oxidation.</title>
        <authorList>
            <person name="Yu H."/>
            <person name="Leadbetter J.R."/>
        </authorList>
    </citation>
    <scope>NUCLEOTIDE SEQUENCE [LARGE SCALE GENOMIC DNA]</scope>
    <source>
        <strain evidence="1 2">Mn-1</strain>
    </source>
</reference>